<feature type="domain" description="CoA-binding" evidence="6">
    <location>
        <begin position="26"/>
        <end position="121"/>
    </location>
</feature>
<dbReference type="Gene3D" id="3.40.50.261">
    <property type="entry name" value="Succinyl-CoA synthetase domains"/>
    <property type="match status" value="2"/>
</dbReference>
<dbReference type="GO" id="GO:0016874">
    <property type="term" value="F:ligase activity"/>
    <property type="evidence" value="ECO:0007669"/>
    <property type="project" value="UniProtKB-KW"/>
</dbReference>
<dbReference type="InterPro" id="IPR036291">
    <property type="entry name" value="NAD(P)-bd_dom_sf"/>
</dbReference>
<dbReference type="Proteomes" id="UP000255014">
    <property type="component" value="Unassembled WGS sequence"/>
</dbReference>
<dbReference type="PANTHER" id="PTHR43334:SF1">
    <property type="entry name" value="3-HYDROXYPROPIONATE--COA LIGASE [ADP-FORMING]"/>
    <property type="match status" value="1"/>
</dbReference>
<dbReference type="Gene3D" id="3.40.50.720">
    <property type="entry name" value="NAD(P)-binding Rossmann-like Domain"/>
    <property type="match status" value="1"/>
</dbReference>
<dbReference type="SUPFAM" id="SSF52096">
    <property type="entry name" value="ClpP/crotonase"/>
    <property type="match status" value="1"/>
</dbReference>
<dbReference type="InterPro" id="IPR051538">
    <property type="entry name" value="Acyl-CoA_Synth/Transferase"/>
</dbReference>
<accession>A0A381A8C8</accession>
<dbReference type="InterPro" id="IPR013815">
    <property type="entry name" value="ATP_grasp_subdomain_1"/>
</dbReference>
<organism evidence="7 8">
    <name type="scientific">Bordetella pertussis</name>
    <dbReference type="NCBI Taxonomy" id="520"/>
    <lineage>
        <taxon>Bacteria</taxon>
        <taxon>Pseudomonadati</taxon>
        <taxon>Pseudomonadota</taxon>
        <taxon>Betaproteobacteria</taxon>
        <taxon>Burkholderiales</taxon>
        <taxon>Alcaligenaceae</taxon>
        <taxon>Bordetella</taxon>
    </lineage>
</organism>
<protein>
    <submittedName>
        <fullName evidence="7">Enoyl-CoA hydratase</fullName>
    </submittedName>
</protein>
<dbReference type="GO" id="GO:0005524">
    <property type="term" value="F:ATP binding"/>
    <property type="evidence" value="ECO:0007669"/>
    <property type="project" value="UniProtKB-KW"/>
</dbReference>
<evidence type="ECO:0000259" key="6">
    <source>
        <dbReference type="SMART" id="SM00881"/>
    </source>
</evidence>
<dbReference type="GeneID" id="69600357"/>
<dbReference type="Pfam" id="PF13380">
    <property type="entry name" value="CoA_binding_2"/>
    <property type="match status" value="1"/>
</dbReference>
<dbReference type="Pfam" id="PF13607">
    <property type="entry name" value="Succ_CoA_lig"/>
    <property type="match status" value="1"/>
</dbReference>
<dbReference type="SUPFAM" id="SSF51735">
    <property type="entry name" value="NAD(P)-binding Rossmann-fold domains"/>
    <property type="match status" value="1"/>
</dbReference>
<dbReference type="AlphaFoldDB" id="A0A381A8C8"/>
<keyword evidence="1" id="KW-0436">Ligase</keyword>
<dbReference type="Pfam" id="PF13549">
    <property type="entry name" value="ATP-grasp_5"/>
    <property type="match status" value="1"/>
</dbReference>
<dbReference type="RefSeq" id="WP_019248668.1">
    <property type="nucleotide sequence ID" value="NZ_AP024746.1"/>
</dbReference>
<feature type="compositionally biased region" description="Basic and acidic residues" evidence="5">
    <location>
        <begin position="800"/>
        <end position="813"/>
    </location>
</feature>
<name>A0A381A8C8_BORPT</name>
<comment type="catalytic activity">
    <reaction evidence="4">
        <text>a (3S)-3-hydroxyacyl-CoA + NAD(+) = a 3-oxoacyl-CoA + NADH + H(+)</text>
        <dbReference type="Rhea" id="RHEA:22432"/>
        <dbReference type="ChEBI" id="CHEBI:15378"/>
        <dbReference type="ChEBI" id="CHEBI:57318"/>
        <dbReference type="ChEBI" id="CHEBI:57540"/>
        <dbReference type="ChEBI" id="CHEBI:57945"/>
        <dbReference type="ChEBI" id="CHEBI:90726"/>
        <dbReference type="EC" id="1.1.1.35"/>
    </reaction>
</comment>
<dbReference type="GO" id="GO:0003857">
    <property type="term" value="F:(3S)-3-hydroxyacyl-CoA dehydrogenase (NAD+) activity"/>
    <property type="evidence" value="ECO:0007669"/>
    <property type="project" value="UniProtKB-EC"/>
</dbReference>
<dbReference type="Gene3D" id="3.90.226.10">
    <property type="entry name" value="2-enoyl-CoA Hydratase, Chain A, domain 1"/>
    <property type="match status" value="1"/>
</dbReference>
<evidence type="ECO:0000256" key="1">
    <source>
        <dbReference type="ARBA" id="ARBA00022598"/>
    </source>
</evidence>
<dbReference type="SUPFAM" id="SSF56059">
    <property type="entry name" value="Glutathione synthetase ATP-binding domain-like"/>
    <property type="match status" value="1"/>
</dbReference>
<evidence type="ECO:0000256" key="5">
    <source>
        <dbReference type="SAM" id="MobiDB-lite"/>
    </source>
</evidence>
<dbReference type="InterPro" id="IPR029045">
    <property type="entry name" value="ClpP/crotonase-like_dom_sf"/>
</dbReference>
<dbReference type="EMBL" id="UFTT01000002">
    <property type="protein sequence ID" value="SUV66805.1"/>
    <property type="molecule type" value="Genomic_DNA"/>
</dbReference>
<evidence type="ECO:0000256" key="4">
    <source>
        <dbReference type="ARBA" id="ARBA00049556"/>
    </source>
</evidence>
<reference evidence="7 8" key="1">
    <citation type="submission" date="2018-06" db="EMBL/GenBank/DDBJ databases">
        <authorList>
            <consortium name="Pathogen Informatics"/>
            <person name="Doyle S."/>
        </authorList>
    </citation>
    <scope>NUCLEOTIDE SEQUENCE [LARGE SCALE GENOMIC DNA]</scope>
    <source>
        <strain evidence="7 8">NCTC10911</strain>
    </source>
</reference>
<proteinExistence type="predicted"/>
<dbReference type="SMART" id="SM00881">
    <property type="entry name" value="CoA_binding"/>
    <property type="match status" value="1"/>
</dbReference>
<evidence type="ECO:0000313" key="7">
    <source>
        <dbReference type="EMBL" id="SUV66805.1"/>
    </source>
</evidence>
<feature type="region of interest" description="Disordered" evidence="5">
    <location>
        <begin position="728"/>
        <end position="825"/>
    </location>
</feature>
<feature type="compositionally biased region" description="Basic residues" evidence="5">
    <location>
        <begin position="751"/>
        <end position="760"/>
    </location>
</feature>
<dbReference type="InterPro" id="IPR003781">
    <property type="entry name" value="CoA-bd"/>
</dbReference>
<dbReference type="Gene3D" id="3.30.1490.20">
    <property type="entry name" value="ATP-grasp fold, A domain"/>
    <property type="match status" value="1"/>
</dbReference>
<keyword evidence="3" id="KW-0067">ATP-binding</keyword>
<dbReference type="InterPro" id="IPR016102">
    <property type="entry name" value="Succinyl-CoA_synth-like"/>
</dbReference>
<gene>
    <name evidence="7" type="ORF">NCTC10911_03869</name>
</gene>
<sequence length="863" mass="89026">MTQDLDMAERSVAAPQWQGAARAAAVLEARSVAIVGASADPGKIAGRPLAYMLSRGFVGKLFPVNPTRAQVQGVKSYPSLAAIGEPVDLAIVGTPAALVEGVIREGIAAGVRAFVVFSSGFSETGEAGAALQRRLGELARAHDVAILGPNCLGVANSATGLIASFTTALEETPIRQGGFALVSQSGALGAYWMNICLRSGLGFSKWITTGNECDMDAAAAIAYLAGDADTRVIGLYVEDIRDTVAFRRALRAAAEAGKPVIAIKAGRSQAGAAAAASHTGALAGDDALYDACLRQHGALRVDSLGQMMDAARLYLFDSVPQGRRIAVMSVSGGAGVLIADEAERWGLALPPLAEHTASALAPVLPSFVQAANPLDLTGNVVQDTASIGRALEAVARDPGNDAIVLFVGLMHSIASAFTDAIAQARQRTHRPIIVIWIGAKEESVAALEQARIPVFRDIPPAVAAVGAAVRLQALREAALAMALPAAAPPAARAGRIEALAECDGKALLRELGAAGVPAGVLVAGPAPERLPAPLAYPVVAKLQAASLLHKSDIGGVVLGIASDQQLREAVQRLGDIAREHGIEARGVLVEPMQPFDHELLLGLRRDPRFGATLTLGRDGIDLLVLRSAAPTLFCAGGDIEEFALGAAALERQGAALRELMAAMARCPLPLLAVARGKAAGAGVILLAMTDLVIAAQDLSLACPEMAFSMYPVIVQAALETKISAARAPAMPQRPGAGCGGGARPGAGDRRARPRRLRRAGRAAPGLLRRTARGPGHRPQGQAGDGAARCRGGQDTGARAVDARELPHPGRAGDDPALPGGPAHTARGLSGGVYRRAAMCHTFIFPGERNSLSSEWQPNPPKNW</sequence>
<evidence type="ECO:0000256" key="2">
    <source>
        <dbReference type="ARBA" id="ARBA00022741"/>
    </source>
</evidence>
<dbReference type="InterPro" id="IPR032875">
    <property type="entry name" value="Succ_CoA_lig_flav_dom"/>
</dbReference>
<evidence type="ECO:0000256" key="3">
    <source>
        <dbReference type="ARBA" id="ARBA00022840"/>
    </source>
</evidence>
<dbReference type="SUPFAM" id="SSF52210">
    <property type="entry name" value="Succinyl-CoA synthetase domains"/>
    <property type="match status" value="2"/>
</dbReference>
<dbReference type="CDD" id="cd06558">
    <property type="entry name" value="crotonase-like"/>
    <property type="match status" value="1"/>
</dbReference>
<dbReference type="PANTHER" id="PTHR43334">
    <property type="entry name" value="ACETATE--COA LIGASE [ADP-FORMING]"/>
    <property type="match status" value="1"/>
</dbReference>
<keyword evidence="2" id="KW-0547">Nucleotide-binding</keyword>
<evidence type="ECO:0000313" key="8">
    <source>
        <dbReference type="Proteomes" id="UP000255014"/>
    </source>
</evidence>